<sequence>MDTNVLLAVYSRPPFERPLCLNTVVTARGSPITSSTLNISFKQLLLPYLPLPKWLPSRNRRDNNDVTVPCPENDSQVPTLRHVPDSANVL</sequence>
<evidence type="ECO:0000313" key="2">
    <source>
        <dbReference type="EMBL" id="GIX77705.1"/>
    </source>
</evidence>
<comment type="caution">
    <text evidence="2">The sequence shown here is derived from an EMBL/GenBank/DDBJ whole genome shotgun (WGS) entry which is preliminary data.</text>
</comment>
<dbReference type="EMBL" id="BPLQ01001044">
    <property type="protein sequence ID" value="GIX77705.1"/>
    <property type="molecule type" value="Genomic_DNA"/>
</dbReference>
<gene>
    <name evidence="2" type="ORF">CDAR_54141</name>
</gene>
<proteinExistence type="predicted"/>
<accession>A0AAV4N1H3</accession>
<organism evidence="2 3">
    <name type="scientific">Caerostris darwini</name>
    <dbReference type="NCBI Taxonomy" id="1538125"/>
    <lineage>
        <taxon>Eukaryota</taxon>
        <taxon>Metazoa</taxon>
        <taxon>Ecdysozoa</taxon>
        <taxon>Arthropoda</taxon>
        <taxon>Chelicerata</taxon>
        <taxon>Arachnida</taxon>
        <taxon>Araneae</taxon>
        <taxon>Araneomorphae</taxon>
        <taxon>Entelegynae</taxon>
        <taxon>Araneoidea</taxon>
        <taxon>Araneidae</taxon>
        <taxon>Caerostris</taxon>
    </lineage>
</organism>
<name>A0AAV4N1H3_9ARAC</name>
<dbReference type="Proteomes" id="UP001054837">
    <property type="component" value="Unassembled WGS sequence"/>
</dbReference>
<reference evidence="2 3" key="1">
    <citation type="submission" date="2021-06" db="EMBL/GenBank/DDBJ databases">
        <title>Caerostris darwini draft genome.</title>
        <authorList>
            <person name="Kono N."/>
            <person name="Arakawa K."/>
        </authorList>
    </citation>
    <scope>NUCLEOTIDE SEQUENCE [LARGE SCALE GENOMIC DNA]</scope>
</reference>
<protein>
    <recommendedName>
        <fullName evidence="4">PIN domain-containing protein</fullName>
    </recommendedName>
</protein>
<evidence type="ECO:0000313" key="3">
    <source>
        <dbReference type="Proteomes" id="UP001054837"/>
    </source>
</evidence>
<evidence type="ECO:0008006" key="4">
    <source>
        <dbReference type="Google" id="ProtNLM"/>
    </source>
</evidence>
<evidence type="ECO:0000256" key="1">
    <source>
        <dbReference type="SAM" id="MobiDB-lite"/>
    </source>
</evidence>
<dbReference type="AlphaFoldDB" id="A0AAV4N1H3"/>
<keyword evidence="3" id="KW-1185">Reference proteome</keyword>
<feature type="region of interest" description="Disordered" evidence="1">
    <location>
        <begin position="57"/>
        <end position="90"/>
    </location>
</feature>